<dbReference type="GO" id="GO:0052913">
    <property type="term" value="F:16S rRNA (guanine(966)-N(2))-methyltransferase activity"/>
    <property type="evidence" value="ECO:0007669"/>
    <property type="project" value="UniProtKB-EC"/>
</dbReference>
<dbReference type="RefSeq" id="WP_070109020.1">
    <property type="nucleotide sequence ID" value="NZ_LZFO01000001.1"/>
</dbReference>
<evidence type="ECO:0000256" key="2">
    <source>
        <dbReference type="ARBA" id="ARBA00022679"/>
    </source>
</evidence>
<evidence type="ECO:0000313" key="4">
    <source>
        <dbReference type="Proteomes" id="UP000175744"/>
    </source>
</evidence>
<comment type="caution">
    <text evidence="3">The sequence shown here is derived from an EMBL/GenBank/DDBJ whole genome shotgun (WGS) entry which is preliminary data.</text>
</comment>
<dbReference type="AlphaFoldDB" id="A0A1E8F215"/>
<dbReference type="OrthoDB" id="9803017at2"/>
<dbReference type="NCBIfam" id="TIGR00095">
    <property type="entry name" value="16S rRNA (guanine(966)-N(2))-methyltransferase RsmD"/>
    <property type="match status" value="1"/>
</dbReference>
<dbReference type="InterPro" id="IPR004398">
    <property type="entry name" value="RNA_MeTrfase_RsmD"/>
</dbReference>
<dbReference type="Proteomes" id="UP000175744">
    <property type="component" value="Unassembled WGS sequence"/>
</dbReference>
<dbReference type="PROSITE" id="PS00092">
    <property type="entry name" value="N6_MTASE"/>
    <property type="match status" value="1"/>
</dbReference>
<dbReference type="GO" id="GO:0003676">
    <property type="term" value="F:nucleic acid binding"/>
    <property type="evidence" value="ECO:0007669"/>
    <property type="project" value="InterPro"/>
</dbReference>
<keyword evidence="4" id="KW-1185">Reference proteome</keyword>
<protein>
    <submittedName>
        <fullName evidence="3">Ribosomal RNA small subunit methyltransferase D</fullName>
        <ecNumber evidence="3">2.1.1.171</ecNumber>
    </submittedName>
</protein>
<dbReference type="EC" id="2.1.1.171" evidence="3"/>
<dbReference type="CDD" id="cd02440">
    <property type="entry name" value="AdoMet_MTases"/>
    <property type="match status" value="1"/>
</dbReference>
<dbReference type="InterPro" id="IPR002052">
    <property type="entry name" value="DNA_methylase_N6_adenine_CS"/>
</dbReference>
<evidence type="ECO:0000313" key="3">
    <source>
        <dbReference type="EMBL" id="OFI07685.1"/>
    </source>
</evidence>
<dbReference type="SUPFAM" id="SSF53335">
    <property type="entry name" value="S-adenosyl-L-methionine-dependent methyltransferases"/>
    <property type="match status" value="1"/>
</dbReference>
<accession>A0A1E8F215</accession>
<dbReference type="Pfam" id="PF03602">
    <property type="entry name" value="Cons_hypoth95"/>
    <property type="match status" value="1"/>
</dbReference>
<sequence>MRIIAGLAKGRKLLPPEGMETRPTLDRVKESIFNIIQTRVYDSTVLDVFAGTGSLGLEAASRGAKECYLVDKGTKTFELLKKNVENLKFENICKCLNMDSYEALKYFQNNNKIFDLIFIDPPYLKDMIPLAIEMIDKGNLLDEEGIIVTKIDSKEELYKGTENITLTDYRKYGNTTIVFYKHKEE</sequence>
<reference evidence="3 4" key="1">
    <citation type="submission" date="2016-06" db="EMBL/GenBank/DDBJ databases">
        <title>Genome sequence of Clostridium acetireducens DSM 10703.</title>
        <authorList>
            <person name="Poehlein A."/>
            <person name="Fluechter S."/>
            <person name="Duerre P."/>
            <person name="Daniel R."/>
        </authorList>
    </citation>
    <scope>NUCLEOTIDE SEQUENCE [LARGE SCALE GENOMIC DNA]</scope>
    <source>
        <strain evidence="3 4">DSM 10703</strain>
    </source>
</reference>
<organism evidence="3 4">
    <name type="scientific">Clostridium acetireducens DSM 10703</name>
    <dbReference type="NCBI Taxonomy" id="1121290"/>
    <lineage>
        <taxon>Bacteria</taxon>
        <taxon>Bacillati</taxon>
        <taxon>Bacillota</taxon>
        <taxon>Clostridia</taxon>
        <taxon>Eubacteriales</taxon>
        <taxon>Clostridiaceae</taxon>
        <taxon>Clostridium</taxon>
    </lineage>
</organism>
<evidence type="ECO:0000256" key="1">
    <source>
        <dbReference type="ARBA" id="ARBA00022603"/>
    </source>
</evidence>
<dbReference type="EMBL" id="LZFO01000001">
    <property type="protein sequence ID" value="OFI07685.1"/>
    <property type="molecule type" value="Genomic_DNA"/>
</dbReference>
<keyword evidence="1 3" id="KW-0489">Methyltransferase</keyword>
<dbReference type="PATRIC" id="fig|1121290.3.peg.33"/>
<gene>
    <name evidence="3" type="primary">rsmD</name>
    <name evidence="3" type="ORF">CLOACE_00330</name>
</gene>
<proteinExistence type="predicted"/>
<keyword evidence="2 3" id="KW-0808">Transferase</keyword>
<dbReference type="Gene3D" id="3.40.50.150">
    <property type="entry name" value="Vaccinia Virus protein VP39"/>
    <property type="match status" value="1"/>
</dbReference>
<dbReference type="STRING" id="1121290.CLAOCE_00330"/>
<dbReference type="InterPro" id="IPR029063">
    <property type="entry name" value="SAM-dependent_MTases_sf"/>
</dbReference>
<dbReference type="PANTHER" id="PTHR43542:SF1">
    <property type="entry name" value="METHYLTRANSFERASE"/>
    <property type="match status" value="1"/>
</dbReference>
<dbReference type="PANTHER" id="PTHR43542">
    <property type="entry name" value="METHYLTRANSFERASE"/>
    <property type="match status" value="1"/>
</dbReference>
<dbReference type="PIRSF" id="PIRSF004553">
    <property type="entry name" value="CHP00095"/>
    <property type="match status" value="1"/>
</dbReference>
<name>A0A1E8F215_9CLOT</name>